<dbReference type="RefSeq" id="WP_117361810.1">
    <property type="nucleotide sequence ID" value="NZ_QURH01001047.1"/>
</dbReference>
<gene>
    <name evidence="11" type="ORF">DZF91_37695</name>
</gene>
<protein>
    <recommendedName>
        <fullName evidence="4">threonine ammonia-lyase</fullName>
        <ecNumber evidence="4">4.3.1.19</ecNumber>
    </recommendedName>
    <alternativeName>
        <fullName evidence="8">Threonine deaminase</fullName>
    </alternativeName>
</protein>
<dbReference type="SUPFAM" id="SSF53686">
    <property type="entry name" value="Tryptophan synthase beta subunit-like PLP-dependent enzymes"/>
    <property type="match status" value="1"/>
</dbReference>
<keyword evidence="12" id="KW-1185">Reference proteome</keyword>
<dbReference type="Proteomes" id="UP000261811">
    <property type="component" value="Unassembled WGS sequence"/>
</dbReference>
<dbReference type="GO" id="GO:0009097">
    <property type="term" value="P:isoleucine biosynthetic process"/>
    <property type="evidence" value="ECO:0007669"/>
    <property type="project" value="TreeGrafter"/>
</dbReference>
<dbReference type="InterPro" id="IPR000634">
    <property type="entry name" value="Ser/Thr_deHydtase_PyrdxlP-BS"/>
</dbReference>
<dbReference type="GO" id="GO:0006567">
    <property type="term" value="P:L-threonine catabolic process"/>
    <property type="evidence" value="ECO:0007669"/>
    <property type="project" value="TreeGrafter"/>
</dbReference>
<comment type="catalytic activity">
    <reaction evidence="1">
        <text>L-threonine = 2-oxobutanoate + NH4(+)</text>
        <dbReference type="Rhea" id="RHEA:22108"/>
        <dbReference type="ChEBI" id="CHEBI:16763"/>
        <dbReference type="ChEBI" id="CHEBI:28938"/>
        <dbReference type="ChEBI" id="CHEBI:57926"/>
        <dbReference type="EC" id="4.3.1.19"/>
    </reaction>
</comment>
<dbReference type="OrthoDB" id="9811476at2"/>
<dbReference type="Pfam" id="PF00291">
    <property type="entry name" value="PALP"/>
    <property type="match status" value="1"/>
</dbReference>
<evidence type="ECO:0000256" key="3">
    <source>
        <dbReference type="ARBA" id="ARBA00010869"/>
    </source>
</evidence>
<dbReference type="AlphaFoldDB" id="A0A372JAV4"/>
<dbReference type="CDD" id="cd01562">
    <property type="entry name" value="Thr-dehyd"/>
    <property type="match status" value="1"/>
</dbReference>
<feature type="domain" description="Tryptophan synthase beta chain-like PALP" evidence="10">
    <location>
        <begin position="42"/>
        <end position="327"/>
    </location>
</feature>
<dbReference type="GO" id="GO:0006565">
    <property type="term" value="P:L-serine catabolic process"/>
    <property type="evidence" value="ECO:0007669"/>
    <property type="project" value="TreeGrafter"/>
</dbReference>
<proteinExistence type="inferred from homology"/>
<evidence type="ECO:0000256" key="5">
    <source>
        <dbReference type="ARBA" id="ARBA00022898"/>
    </source>
</evidence>
<evidence type="ECO:0000256" key="9">
    <source>
        <dbReference type="SAM" id="MobiDB-lite"/>
    </source>
</evidence>
<evidence type="ECO:0000259" key="10">
    <source>
        <dbReference type="Pfam" id="PF00291"/>
    </source>
</evidence>
<comment type="caution">
    <text evidence="11">The sequence shown here is derived from an EMBL/GenBank/DDBJ whole genome shotgun (WGS) entry which is preliminary data.</text>
</comment>
<dbReference type="PROSITE" id="PS00165">
    <property type="entry name" value="DEHYDRATASE_SER_THR"/>
    <property type="match status" value="1"/>
</dbReference>
<dbReference type="GO" id="GO:0030170">
    <property type="term" value="F:pyridoxal phosphate binding"/>
    <property type="evidence" value="ECO:0007669"/>
    <property type="project" value="InterPro"/>
</dbReference>
<reference evidence="11 12" key="1">
    <citation type="submission" date="2018-08" db="EMBL/GenBank/DDBJ databases">
        <title>Actinomadura jelena sp. nov., a novel Actinomycete isolated from soil in Chad.</title>
        <authorList>
            <person name="Shi L."/>
        </authorList>
    </citation>
    <scope>NUCLEOTIDE SEQUENCE [LARGE SCALE GENOMIC DNA]</scope>
    <source>
        <strain evidence="11 12">NEAU-G17</strain>
    </source>
</reference>
<dbReference type="InterPro" id="IPR036052">
    <property type="entry name" value="TrpB-like_PALP_sf"/>
</dbReference>
<dbReference type="InterPro" id="IPR001926">
    <property type="entry name" value="TrpB-like_PALP"/>
</dbReference>
<dbReference type="FunFam" id="3.40.50.1100:FF:000005">
    <property type="entry name" value="Threonine dehydratase catabolic"/>
    <property type="match status" value="1"/>
</dbReference>
<evidence type="ECO:0000256" key="6">
    <source>
        <dbReference type="ARBA" id="ARBA00023239"/>
    </source>
</evidence>
<sequence length="342" mass="35262">MPATPPTAPSDPGTGPVPGTGPGLVTLADIEHAAGLIAGTAVRTPLVPFPTPGGDRFLLKAESLQPVGAFKLRGAYATIAGLPADERARGVVAHSSGNHAQAVAWTARALGIRCVLVIPHTTPGVKVEACIALGAEIVYVEPTLEARVETAEKLAAAHGFTLVAPFDDPRVIAGQGTVGLEIVRDEPDLDLVLVPVSGGGLVSGVAAAVKAVNPRARVVGVEPELAADARDSLRAGRPVAWAAEDTGRTVADALRVQRLGDLTFAHVRELVDDIVTVSEDEILLTMRRVAREARLIAEPGGAVAAAAYLYRRGELPPARTTVAVLSGGNVDPALFLDVLRQG</sequence>
<dbReference type="EMBL" id="QURH01001047">
    <property type="protein sequence ID" value="RFU36518.1"/>
    <property type="molecule type" value="Genomic_DNA"/>
</dbReference>
<dbReference type="GO" id="GO:0004794">
    <property type="term" value="F:threonine deaminase activity"/>
    <property type="evidence" value="ECO:0007669"/>
    <property type="project" value="UniProtKB-EC"/>
</dbReference>
<comment type="similarity">
    <text evidence="3">Belongs to the serine/threonine dehydratase family.</text>
</comment>
<evidence type="ECO:0000256" key="8">
    <source>
        <dbReference type="ARBA" id="ARBA00031427"/>
    </source>
</evidence>
<evidence type="ECO:0000256" key="1">
    <source>
        <dbReference type="ARBA" id="ARBA00001274"/>
    </source>
</evidence>
<dbReference type="PANTHER" id="PTHR48078">
    <property type="entry name" value="THREONINE DEHYDRATASE, MITOCHONDRIAL-RELATED"/>
    <property type="match status" value="1"/>
</dbReference>
<evidence type="ECO:0000256" key="2">
    <source>
        <dbReference type="ARBA" id="ARBA00001933"/>
    </source>
</evidence>
<dbReference type="GO" id="GO:0003941">
    <property type="term" value="F:L-serine ammonia-lyase activity"/>
    <property type="evidence" value="ECO:0007669"/>
    <property type="project" value="TreeGrafter"/>
</dbReference>
<feature type="region of interest" description="Disordered" evidence="9">
    <location>
        <begin position="1"/>
        <end position="22"/>
    </location>
</feature>
<dbReference type="PANTHER" id="PTHR48078:SF6">
    <property type="entry name" value="L-THREONINE DEHYDRATASE CATABOLIC TDCB"/>
    <property type="match status" value="1"/>
</dbReference>
<organism evidence="11 12">
    <name type="scientific">Actinomadura logoneensis</name>
    <dbReference type="NCBI Taxonomy" id="2293572"/>
    <lineage>
        <taxon>Bacteria</taxon>
        <taxon>Bacillati</taxon>
        <taxon>Actinomycetota</taxon>
        <taxon>Actinomycetes</taxon>
        <taxon>Streptosporangiales</taxon>
        <taxon>Thermomonosporaceae</taxon>
        <taxon>Actinomadura</taxon>
    </lineage>
</organism>
<keyword evidence="5" id="KW-0663">Pyridoxal phosphate</keyword>
<comment type="function">
    <text evidence="7">Catalyzes the anaerobic formation of alpha-ketobutyrate and ammonia from threonine in a two-step reaction. The first step involved a dehydration of threonine and a production of enamine intermediates (aminocrotonate), which tautomerizes to its imine form (iminobutyrate). Both intermediates are unstable and short-lived. The second step is the nonenzymatic hydrolysis of the enamine/imine intermediates to form 2-ketobutyrate and free ammonia. In the low water environment of the cell, the second step is accelerated by RidA.</text>
</comment>
<comment type="cofactor">
    <cofactor evidence="2">
        <name>pyridoxal 5'-phosphate</name>
        <dbReference type="ChEBI" id="CHEBI:597326"/>
    </cofactor>
</comment>
<dbReference type="Gene3D" id="3.40.50.1100">
    <property type="match status" value="2"/>
</dbReference>
<keyword evidence="6" id="KW-0456">Lyase</keyword>
<evidence type="ECO:0000313" key="12">
    <source>
        <dbReference type="Proteomes" id="UP000261811"/>
    </source>
</evidence>
<name>A0A372JAV4_9ACTN</name>
<evidence type="ECO:0000256" key="7">
    <source>
        <dbReference type="ARBA" id="ARBA00025527"/>
    </source>
</evidence>
<dbReference type="InterPro" id="IPR050147">
    <property type="entry name" value="Ser/Thr_Dehydratase"/>
</dbReference>
<dbReference type="EC" id="4.3.1.19" evidence="4"/>
<accession>A0A372JAV4</accession>
<evidence type="ECO:0000256" key="4">
    <source>
        <dbReference type="ARBA" id="ARBA00012096"/>
    </source>
</evidence>
<dbReference type="FunFam" id="3.40.50.1100:FF:000007">
    <property type="entry name" value="L-threonine dehydratase catabolic TdcB"/>
    <property type="match status" value="1"/>
</dbReference>
<evidence type="ECO:0000313" key="11">
    <source>
        <dbReference type="EMBL" id="RFU36518.1"/>
    </source>
</evidence>